<dbReference type="KEGG" id="cbut:ATN24_13450"/>
<evidence type="ECO:0000313" key="7">
    <source>
        <dbReference type="Proteomes" id="UP000515243"/>
    </source>
</evidence>
<evidence type="ECO:0000313" key="4">
    <source>
        <dbReference type="EMBL" id="QMW91659.1"/>
    </source>
</evidence>
<reference evidence="2 6" key="3">
    <citation type="submission" date="2020-01" db="EMBL/GenBank/DDBJ databases">
        <title>Genome sequence of a 1,3-propanediol producer, Clostridium butyricum S3.</title>
        <authorList>
            <person name="Zhou J."/>
        </authorList>
    </citation>
    <scope>NUCLEOTIDE SEQUENCE [LARGE SCALE GENOMIC DNA]</scope>
    <source>
        <strain evidence="2 6">S3</strain>
    </source>
</reference>
<dbReference type="GeneID" id="92944895"/>
<dbReference type="AlphaFoldDB" id="A0A0Q0TIT4"/>
<evidence type="ECO:0000313" key="2">
    <source>
        <dbReference type="EMBL" id="NAS17395.1"/>
    </source>
</evidence>
<dbReference type="Proteomes" id="UP000474042">
    <property type="component" value="Unassembled WGS sequence"/>
</dbReference>
<gene>
    <name evidence="3" type="ORF">AWN73_19165</name>
    <name evidence="4" type="ORF">FF104_11975</name>
    <name evidence="2" type="ORF">GND98_005790</name>
</gene>
<evidence type="ECO:0000313" key="6">
    <source>
        <dbReference type="Proteomes" id="UP000474042"/>
    </source>
</evidence>
<feature type="transmembrane region" description="Helical" evidence="1">
    <location>
        <begin position="104"/>
        <end position="124"/>
    </location>
</feature>
<reference evidence="4 7" key="2">
    <citation type="submission" date="2019-05" db="EMBL/GenBank/DDBJ databases">
        <authorList>
            <person name="Schori C."/>
            <person name="Ahrens C."/>
        </authorList>
    </citation>
    <scope>NUCLEOTIDE SEQUENCE [LARGE SCALE GENOMIC DNA]</scope>
    <source>
        <strain evidence="4 7">DSM 10702</strain>
    </source>
</reference>
<name>A0A0Q0TIT4_CLOBU</name>
<organism evidence="3 5">
    <name type="scientific">Clostridium butyricum</name>
    <dbReference type="NCBI Taxonomy" id="1492"/>
    <lineage>
        <taxon>Bacteria</taxon>
        <taxon>Bacillati</taxon>
        <taxon>Bacillota</taxon>
        <taxon>Clostridia</taxon>
        <taxon>Eubacteriales</taxon>
        <taxon>Clostridiaceae</taxon>
        <taxon>Clostridium</taxon>
    </lineage>
</organism>
<evidence type="ECO:0000256" key="1">
    <source>
        <dbReference type="SAM" id="Phobius"/>
    </source>
</evidence>
<sequence length="178" mass="19007">MNNKVKQMVYAGLLTALAIIIPIQFSFLKIFVPPAFTATLAAHVPMMLSMLISPFVAVIVGIGSTLGFAITGLPIVVVARAATHIIVGYIGAKIIIKNRSYAQAVLITAPIHGFLEMIVAIPFIGLALNWALIVTLVGSIMHHMVDGIIAYAIVKAVAKSRNKDIYGAFGEFTTQQTC</sequence>
<dbReference type="RefSeq" id="WP_002580871.1">
    <property type="nucleotide sequence ID" value="NZ_AP019716.1"/>
</dbReference>
<dbReference type="Proteomes" id="UP000238081">
    <property type="component" value="Unassembled WGS sequence"/>
</dbReference>
<dbReference type="EMBL" id="WOFV02000012">
    <property type="protein sequence ID" value="NAS17395.1"/>
    <property type="molecule type" value="Genomic_DNA"/>
</dbReference>
<evidence type="ECO:0000313" key="3">
    <source>
        <dbReference type="EMBL" id="PPV12354.1"/>
    </source>
</evidence>
<keyword evidence="1" id="KW-1133">Transmembrane helix</keyword>
<keyword evidence="1" id="KW-0812">Transmembrane</keyword>
<dbReference type="Proteomes" id="UP000515243">
    <property type="component" value="Chromosome 1"/>
</dbReference>
<dbReference type="Gene3D" id="1.10.1760.20">
    <property type="match status" value="1"/>
</dbReference>
<feature type="transmembrane region" description="Helical" evidence="1">
    <location>
        <begin position="12"/>
        <end position="32"/>
    </location>
</feature>
<dbReference type="EMBL" id="LRDH01000149">
    <property type="protein sequence ID" value="PPV12354.1"/>
    <property type="molecule type" value="Genomic_DNA"/>
</dbReference>
<reference evidence="3 5" key="1">
    <citation type="submission" date="2016-01" db="EMBL/GenBank/DDBJ databases">
        <title>Characterization of the Clostridium difficile lineages that are prevalent in Hong Kong and China.</title>
        <authorList>
            <person name="Kwok J.S.-L."/>
            <person name="Lam W.-Y."/>
            <person name="Ip M."/>
            <person name="Chan T.-F."/>
            <person name="Hawkey P.M."/>
            <person name="Tsui S.K.-W."/>
        </authorList>
    </citation>
    <scope>NUCLEOTIDE SEQUENCE [LARGE SCALE GENOMIC DNA]</scope>
    <source>
        <strain evidence="3 5">300064</strain>
    </source>
</reference>
<protein>
    <submittedName>
        <fullName evidence="2">ECF transporter S component</fullName>
    </submittedName>
</protein>
<keyword evidence="1" id="KW-0472">Membrane</keyword>
<dbReference type="EMBL" id="CP040626">
    <property type="protein sequence ID" value="QMW91659.1"/>
    <property type="molecule type" value="Genomic_DNA"/>
</dbReference>
<evidence type="ECO:0000313" key="5">
    <source>
        <dbReference type="Proteomes" id="UP000238081"/>
    </source>
</evidence>
<accession>A0A0Q0TIT4</accession>
<feature type="transmembrane region" description="Helical" evidence="1">
    <location>
        <begin position="130"/>
        <end position="154"/>
    </location>
</feature>
<dbReference type="OrthoDB" id="1631895at2"/>
<proteinExistence type="predicted"/>